<dbReference type="GO" id="GO:0016787">
    <property type="term" value="F:hydrolase activity"/>
    <property type="evidence" value="ECO:0007669"/>
    <property type="project" value="UniProtKB-KW"/>
</dbReference>
<dbReference type="AlphaFoldDB" id="A0A7J0BQ20"/>
<evidence type="ECO:0000256" key="3">
    <source>
        <dbReference type="ARBA" id="ARBA00022806"/>
    </source>
</evidence>
<dbReference type="PANTHER" id="PTHR47959:SF13">
    <property type="entry name" value="ATP-DEPENDENT RNA HELICASE RHLE"/>
    <property type="match status" value="1"/>
</dbReference>
<reference evidence="11 12" key="1">
    <citation type="submission" date="2020-05" db="EMBL/GenBank/DDBJ databases">
        <title>Draft genome sequence of Desulfovibrio psychrotolerans JS1T.</title>
        <authorList>
            <person name="Ueno A."/>
            <person name="Tamazawa S."/>
            <person name="Tamamura S."/>
            <person name="Murakami T."/>
            <person name="Kiyama T."/>
            <person name="Inomata H."/>
            <person name="Amano Y."/>
            <person name="Miyakawa K."/>
            <person name="Tamaki H."/>
            <person name="Naganuma T."/>
            <person name="Kaneko K."/>
        </authorList>
    </citation>
    <scope>NUCLEOTIDE SEQUENCE [LARGE SCALE GENOMIC DNA]</scope>
    <source>
        <strain evidence="11 12">JS1</strain>
    </source>
</reference>
<evidence type="ECO:0000313" key="11">
    <source>
        <dbReference type="EMBL" id="GFM35750.1"/>
    </source>
</evidence>
<comment type="similarity">
    <text evidence="5">Belongs to the DEAD box helicase family.</text>
</comment>
<dbReference type="Pfam" id="PF00271">
    <property type="entry name" value="Helicase_C"/>
    <property type="match status" value="1"/>
</dbReference>
<accession>A0A7J0BQ20</accession>
<protein>
    <submittedName>
        <fullName evidence="11">ATP-dependent RNA helicase RhlE</fullName>
    </submittedName>
</protein>
<sequence length="528" mass="57446">MSFTHFSLHPSLLETVAEQGFIAPTPIQERAIPPAMEGRDVLGLAQTGTGKTAAFVLPMLDSLHEGPLNVVRGLVVAPTRELAGQIHDDIRLFARRTRLRSVPIFGGVGFHGQVLQMRAGAEILVACPGRLLDHVRQGTVDLSAVEILVLDEADMMFDMGFLDDVREILRLTRTRRQTLMFSATMPEPVQALVEDNMRHPVLVEVNTACPAETVSHALYPVAPHLKTPLLKTMLRTLGYDSMLVFTRTRHGARRLWQQLGKVGFNVACLQGNLSQRRRQAALEGFRRGKYAVLVATDIAARGLDISSVSHVINYDFPPTVDTYIHRIGRTGRACRTGKAITFVTPEDEPMVRTLERAMGESLPVCLVPGFDYSEDRRSMDARPAKVPRVPRPKRVARAFMPTQVEHETPDALRNQRPPRQPAPHAGNVRGILHPLPPQNAPDGGKSPGTGKAGSVVPGRTQKAAGSAGGRSKGTQKVQTGARPPRAGKGIVAPPAGRAEEACAEKRGTRMDPSVKILGEEPEGGKGRD</sequence>
<dbReference type="Proteomes" id="UP000503820">
    <property type="component" value="Unassembled WGS sequence"/>
</dbReference>
<feature type="short sequence motif" description="Q motif" evidence="6">
    <location>
        <begin position="1"/>
        <end position="29"/>
    </location>
</feature>
<dbReference type="GO" id="GO:0005829">
    <property type="term" value="C:cytosol"/>
    <property type="evidence" value="ECO:0007669"/>
    <property type="project" value="TreeGrafter"/>
</dbReference>
<keyword evidence="3 11" id="KW-0347">Helicase</keyword>
<dbReference type="RefSeq" id="WP_174408428.1">
    <property type="nucleotide sequence ID" value="NZ_BLVP01000001.1"/>
</dbReference>
<evidence type="ECO:0000259" key="8">
    <source>
        <dbReference type="PROSITE" id="PS51192"/>
    </source>
</evidence>
<proteinExistence type="inferred from homology"/>
<dbReference type="InterPro" id="IPR014001">
    <property type="entry name" value="Helicase_ATP-bd"/>
</dbReference>
<dbReference type="InterPro" id="IPR044742">
    <property type="entry name" value="DEAD/DEAH_RhlB"/>
</dbReference>
<dbReference type="InterPro" id="IPR014014">
    <property type="entry name" value="RNA_helicase_DEAD_Q_motif"/>
</dbReference>
<evidence type="ECO:0000313" key="12">
    <source>
        <dbReference type="Proteomes" id="UP000503820"/>
    </source>
</evidence>
<keyword evidence="2" id="KW-0378">Hydrolase</keyword>
<dbReference type="CDD" id="cd00268">
    <property type="entry name" value="DEADc"/>
    <property type="match status" value="1"/>
</dbReference>
<comment type="caution">
    <text evidence="11">The sequence shown here is derived from an EMBL/GenBank/DDBJ whole genome shotgun (WGS) entry which is preliminary data.</text>
</comment>
<dbReference type="InterPro" id="IPR001650">
    <property type="entry name" value="Helicase_C-like"/>
</dbReference>
<dbReference type="CDD" id="cd18787">
    <property type="entry name" value="SF2_C_DEAD"/>
    <property type="match status" value="1"/>
</dbReference>
<feature type="domain" description="DEAD-box RNA helicase Q" evidence="10">
    <location>
        <begin position="1"/>
        <end position="29"/>
    </location>
</feature>
<evidence type="ECO:0000259" key="9">
    <source>
        <dbReference type="PROSITE" id="PS51194"/>
    </source>
</evidence>
<feature type="region of interest" description="Disordered" evidence="7">
    <location>
        <begin position="400"/>
        <end position="528"/>
    </location>
</feature>
<organism evidence="11 12">
    <name type="scientific">Desulfovibrio psychrotolerans</name>
    <dbReference type="NCBI Taxonomy" id="415242"/>
    <lineage>
        <taxon>Bacteria</taxon>
        <taxon>Pseudomonadati</taxon>
        <taxon>Thermodesulfobacteriota</taxon>
        <taxon>Desulfovibrionia</taxon>
        <taxon>Desulfovibrionales</taxon>
        <taxon>Desulfovibrionaceae</taxon>
        <taxon>Desulfovibrio</taxon>
    </lineage>
</organism>
<dbReference type="SUPFAM" id="SSF52540">
    <property type="entry name" value="P-loop containing nucleoside triphosphate hydrolases"/>
    <property type="match status" value="1"/>
</dbReference>
<evidence type="ECO:0000256" key="7">
    <source>
        <dbReference type="SAM" id="MobiDB-lite"/>
    </source>
</evidence>
<dbReference type="PROSITE" id="PS51194">
    <property type="entry name" value="HELICASE_CTER"/>
    <property type="match status" value="1"/>
</dbReference>
<gene>
    <name evidence="11" type="primary">rhlE</name>
    <name evidence="11" type="ORF">DSM19430T_04340</name>
</gene>
<dbReference type="GO" id="GO:0005524">
    <property type="term" value="F:ATP binding"/>
    <property type="evidence" value="ECO:0007669"/>
    <property type="project" value="UniProtKB-KW"/>
</dbReference>
<evidence type="ECO:0000256" key="1">
    <source>
        <dbReference type="ARBA" id="ARBA00022741"/>
    </source>
</evidence>
<feature type="domain" description="Helicase C-terminal" evidence="9">
    <location>
        <begin position="229"/>
        <end position="378"/>
    </location>
</feature>
<evidence type="ECO:0000256" key="6">
    <source>
        <dbReference type="PROSITE-ProRule" id="PRU00552"/>
    </source>
</evidence>
<dbReference type="InterPro" id="IPR011545">
    <property type="entry name" value="DEAD/DEAH_box_helicase_dom"/>
</dbReference>
<dbReference type="SMART" id="SM00490">
    <property type="entry name" value="HELICc"/>
    <property type="match status" value="1"/>
</dbReference>
<name>A0A7J0BQ20_9BACT</name>
<dbReference type="SMART" id="SM00487">
    <property type="entry name" value="DEXDc"/>
    <property type="match status" value="1"/>
</dbReference>
<dbReference type="PANTHER" id="PTHR47959">
    <property type="entry name" value="ATP-DEPENDENT RNA HELICASE RHLE-RELATED"/>
    <property type="match status" value="1"/>
</dbReference>
<evidence type="ECO:0000259" key="10">
    <source>
        <dbReference type="PROSITE" id="PS51195"/>
    </source>
</evidence>
<keyword evidence="1" id="KW-0547">Nucleotide-binding</keyword>
<dbReference type="InterPro" id="IPR027417">
    <property type="entry name" value="P-loop_NTPase"/>
</dbReference>
<dbReference type="InterPro" id="IPR050079">
    <property type="entry name" value="DEAD_box_RNA_helicase"/>
</dbReference>
<feature type="domain" description="Helicase ATP-binding" evidence="8">
    <location>
        <begin position="32"/>
        <end position="203"/>
    </location>
</feature>
<dbReference type="GO" id="GO:0003676">
    <property type="term" value="F:nucleic acid binding"/>
    <property type="evidence" value="ECO:0007669"/>
    <property type="project" value="InterPro"/>
</dbReference>
<keyword evidence="12" id="KW-1185">Reference proteome</keyword>
<dbReference type="GO" id="GO:0003724">
    <property type="term" value="F:RNA helicase activity"/>
    <property type="evidence" value="ECO:0007669"/>
    <property type="project" value="InterPro"/>
</dbReference>
<keyword evidence="4" id="KW-0067">ATP-binding</keyword>
<dbReference type="Gene3D" id="3.40.50.300">
    <property type="entry name" value="P-loop containing nucleotide triphosphate hydrolases"/>
    <property type="match status" value="2"/>
</dbReference>
<evidence type="ECO:0000256" key="4">
    <source>
        <dbReference type="ARBA" id="ARBA00022840"/>
    </source>
</evidence>
<feature type="compositionally biased region" description="Basic and acidic residues" evidence="7">
    <location>
        <begin position="497"/>
        <end position="509"/>
    </location>
</feature>
<evidence type="ECO:0000256" key="2">
    <source>
        <dbReference type="ARBA" id="ARBA00022801"/>
    </source>
</evidence>
<dbReference type="EMBL" id="BLVP01000001">
    <property type="protein sequence ID" value="GFM35750.1"/>
    <property type="molecule type" value="Genomic_DNA"/>
</dbReference>
<dbReference type="PROSITE" id="PS51192">
    <property type="entry name" value="HELICASE_ATP_BIND_1"/>
    <property type="match status" value="1"/>
</dbReference>
<evidence type="ECO:0000256" key="5">
    <source>
        <dbReference type="ARBA" id="ARBA00038437"/>
    </source>
</evidence>
<dbReference type="Pfam" id="PF00270">
    <property type="entry name" value="DEAD"/>
    <property type="match status" value="1"/>
</dbReference>
<dbReference type="PROSITE" id="PS51195">
    <property type="entry name" value="Q_MOTIF"/>
    <property type="match status" value="1"/>
</dbReference>